<dbReference type="Proteomes" id="UP000501466">
    <property type="component" value="Chromosome"/>
</dbReference>
<protein>
    <submittedName>
        <fullName evidence="1">Uncharacterized protein</fullName>
    </submittedName>
</protein>
<dbReference type="RefSeq" id="WP_173292130.1">
    <property type="nucleotide sequence ID" value="NZ_AP021888.1"/>
</dbReference>
<sequence length="82" mass="9239">MNSINLNEQTLIAFLSTRQDHHFGSEVFKEFFNETQDFLMLGMSFAEFRAAKDSLLESGLLVLMEDNNKTFASITPAQSMAA</sequence>
<dbReference type="AlphaFoldDB" id="A0A6F8PQZ4"/>
<proteinExistence type="predicted"/>
<gene>
    <name evidence="1" type="ORF">THMIRHAT_21560</name>
</gene>
<dbReference type="EMBL" id="AP021888">
    <property type="protein sequence ID" value="BBP44410.1"/>
    <property type="molecule type" value="Genomic_DNA"/>
</dbReference>
<name>A0A6F8PQZ4_9GAMM</name>
<organism evidence="1 2">
    <name type="scientific">Thiosulfativibrio zosterae</name>
    <dbReference type="NCBI Taxonomy" id="2675053"/>
    <lineage>
        <taxon>Bacteria</taxon>
        <taxon>Pseudomonadati</taxon>
        <taxon>Pseudomonadota</taxon>
        <taxon>Gammaproteobacteria</taxon>
        <taxon>Thiotrichales</taxon>
        <taxon>Piscirickettsiaceae</taxon>
        <taxon>Thiosulfativibrio</taxon>
    </lineage>
</organism>
<keyword evidence="2" id="KW-1185">Reference proteome</keyword>
<reference evidence="2" key="1">
    <citation type="submission" date="2019-11" db="EMBL/GenBank/DDBJ databases">
        <title>Isolation and characterization of two novel species in the genus Thiomicrorhabdus.</title>
        <authorList>
            <person name="Mochizuki J."/>
            <person name="Kojima H."/>
            <person name="Fukui M."/>
        </authorList>
    </citation>
    <scope>NUCLEOTIDE SEQUENCE [LARGE SCALE GENOMIC DNA]</scope>
    <source>
        <strain evidence="2">AkT22</strain>
    </source>
</reference>
<accession>A0A6F8PQZ4</accession>
<evidence type="ECO:0000313" key="1">
    <source>
        <dbReference type="EMBL" id="BBP44410.1"/>
    </source>
</evidence>
<dbReference type="KEGG" id="tzo:THMIRHAT_21560"/>
<evidence type="ECO:0000313" key="2">
    <source>
        <dbReference type="Proteomes" id="UP000501466"/>
    </source>
</evidence>